<dbReference type="Gene3D" id="3.40.50.300">
    <property type="entry name" value="P-loop containing nucleotide triphosphate hydrolases"/>
    <property type="match status" value="1"/>
</dbReference>
<accession>A0A934IM10</accession>
<dbReference type="EMBL" id="JAEKJA010000002">
    <property type="protein sequence ID" value="MBJ3774712.1"/>
    <property type="molecule type" value="Genomic_DNA"/>
</dbReference>
<organism evidence="2 3">
    <name type="scientific">Acuticoccus mangrovi</name>
    <dbReference type="NCBI Taxonomy" id="2796142"/>
    <lineage>
        <taxon>Bacteria</taxon>
        <taxon>Pseudomonadati</taxon>
        <taxon>Pseudomonadota</taxon>
        <taxon>Alphaproteobacteria</taxon>
        <taxon>Hyphomicrobiales</taxon>
        <taxon>Amorphaceae</taxon>
        <taxon>Acuticoccus</taxon>
    </lineage>
</organism>
<dbReference type="PANTHER" id="PTHR11669">
    <property type="entry name" value="REPLICATION FACTOR C / DNA POLYMERASE III GAMMA-TAU SUBUNIT"/>
    <property type="match status" value="1"/>
</dbReference>
<name>A0A934IM10_9HYPH</name>
<reference evidence="2" key="1">
    <citation type="submission" date="2020-12" db="EMBL/GenBank/DDBJ databases">
        <title>Bacterial taxonomy.</title>
        <authorList>
            <person name="Pan X."/>
        </authorList>
    </citation>
    <scope>NUCLEOTIDE SEQUENCE</scope>
    <source>
        <strain evidence="2">B2012</strain>
    </source>
</reference>
<dbReference type="PANTHER" id="PTHR11669:SF8">
    <property type="entry name" value="DNA POLYMERASE III SUBUNIT DELTA"/>
    <property type="match status" value="1"/>
</dbReference>
<dbReference type="RefSeq" id="WP_198880615.1">
    <property type="nucleotide sequence ID" value="NZ_JAEKJA010000002.1"/>
</dbReference>
<dbReference type="NCBIfam" id="NF005677">
    <property type="entry name" value="PRK07471.1"/>
    <property type="match status" value="1"/>
</dbReference>
<dbReference type="SUPFAM" id="SSF52540">
    <property type="entry name" value="P-loop containing nucleoside triphosphate hydrolases"/>
    <property type="match status" value="1"/>
</dbReference>
<feature type="region of interest" description="Disordered" evidence="1">
    <location>
        <begin position="1"/>
        <end position="28"/>
    </location>
</feature>
<sequence>MARAPRAAADEGVPAEPDLLDNAPPPREATALFGHREAAARLASAFADAPPQAILLEGPRGIGKATFAFRLAKALLGQLPGSALPPDFASEPDGRAARQVSAGTHPGVLHLTRPWDERAKRFKGELTVDVVRRIVPFLGSTAADGGWRVVIVDAMDDANLNAANALLKSLEEPPRRTLFILVSHVAGRVLATIRSRCRVIRLRPLGHDDMVAALNHLGVDPALAEAGEGAPRRALMLAEAGADMVRTARRLLRPSEMRDVRHHHTLAELAAQRRDDQFATVLDLVLEAMAARVREGADRLPLPALNAYAEAYLAATSERRRIEVFNLDRKEMVLALCARLAEADRAAQRVG</sequence>
<dbReference type="GO" id="GO:0006261">
    <property type="term" value="P:DNA-templated DNA replication"/>
    <property type="evidence" value="ECO:0007669"/>
    <property type="project" value="TreeGrafter"/>
</dbReference>
<dbReference type="GO" id="GO:0009360">
    <property type="term" value="C:DNA polymerase III complex"/>
    <property type="evidence" value="ECO:0007669"/>
    <property type="project" value="TreeGrafter"/>
</dbReference>
<comment type="caution">
    <text evidence="2">The sequence shown here is derived from an EMBL/GenBank/DDBJ whole genome shotgun (WGS) entry which is preliminary data.</text>
</comment>
<evidence type="ECO:0000313" key="2">
    <source>
        <dbReference type="EMBL" id="MBJ3774712.1"/>
    </source>
</evidence>
<dbReference type="InterPro" id="IPR027417">
    <property type="entry name" value="P-loop_NTPase"/>
</dbReference>
<dbReference type="Pfam" id="PF13177">
    <property type="entry name" value="DNA_pol3_delta2"/>
    <property type="match status" value="1"/>
</dbReference>
<proteinExistence type="predicted"/>
<gene>
    <name evidence="2" type="ORF">JCR33_03385</name>
</gene>
<dbReference type="GO" id="GO:0003887">
    <property type="term" value="F:DNA-directed DNA polymerase activity"/>
    <property type="evidence" value="ECO:0007669"/>
    <property type="project" value="UniProtKB-EC"/>
</dbReference>
<keyword evidence="2" id="KW-0548">Nucleotidyltransferase</keyword>
<dbReference type="Proteomes" id="UP000609531">
    <property type="component" value="Unassembled WGS sequence"/>
</dbReference>
<keyword evidence="3" id="KW-1185">Reference proteome</keyword>
<evidence type="ECO:0000313" key="3">
    <source>
        <dbReference type="Proteomes" id="UP000609531"/>
    </source>
</evidence>
<evidence type="ECO:0000256" key="1">
    <source>
        <dbReference type="SAM" id="MobiDB-lite"/>
    </source>
</evidence>
<protein>
    <submittedName>
        <fullName evidence="2">DNA polymerase III subunit delta</fullName>
        <ecNumber evidence="2">2.7.7.7</ecNumber>
    </submittedName>
</protein>
<dbReference type="AlphaFoldDB" id="A0A934IM10"/>
<keyword evidence="2" id="KW-0808">Transferase</keyword>
<dbReference type="EC" id="2.7.7.7" evidence="2"/>
<dbReference type="InterPro" id="IPR050238">
    <property type="entry name" value="DNA_Rep/Repair_Clamp_Loader"/>
</dbReference>